<dbReference type="EMBL" id="FNBG01000003">
    <property type="protein sequence ID" value="SDE91973.1"/>
    <property type="molecule type" value="Genomic_DNA"/>
</dbReference>
<dbReference type="Gene3D" id="3.40.50.300">
    <property type="entry name" value="P-loop containing nucleotide triphosphate hydrolases"/>
    <property type="match status" value="1"/>
</dbReference>
<name>A0A1G7GV94_9BACL</name>
<accession>A0A1G7GV94</accession>
<protein>
    <recommendedName>
        <fullName evidence="1">Novel STAND NTPase 3 domain-containing protein</fullName>
    </recommendedName>
</protein>
<dbReference type="OrthoDB" id="1411900at2"/>
<evidence type="ECO:0000259" key="1">
    <source>
        <dbReference type="Pfam" id="PF20720"/>
    </source>
</evidence>
<proteinExistence type="predicted"/>
<organism evidence="2 3">
    <name type="scientific">Fontibacillus panacisegetis</name>
    <dbReference type="NCBI Taxonomy" id="670482"/>
    <lineage>
        <taxon>Bacteria</taxon>
        <taxon>Bacillati</taxon>
        <taxon>Bacillota</taxon>
        <taxon>Bacilli</taxon>
        <taxon>Bacillales</taxon>
        <taxon>Paenibacillaceae</taxon>
        <taxon>Fontibacillus</taxon>
    </lineage>
</organism>
<dbReference type="SUPFAM" id="SSF52540">
    <property type="entry name" value="P-loop containing nucleoside triphosphate hydrolases"/>
    <property type="match status" value="1"/>
</dbReference>
<reference evidence="2 3" key="1">
    <citation type="submission" date="2016-10" db="EMBL/GenBank/DDBJ databases">
        <authorList>
            <person name="de Groot N.N."/>
        </authorList>
    </citation>
    <scope>NUCLEOTIDE SEQUENCE [LARGE SCALE GENOMIC DNA]</scope>
    <source>
        <strain evidence="2 3">DSM 28129</strain>
    </source>
</reference>
<dbReference type="AlphaFoldDB" id="A0A1G7GV94"/>
<dbReference type="STRING" id="670482.SAMN04488542_103211"/>
<evidence type="ECO:0000313" key="2">
    <source>
        <dbReference type="EMBL" id="SDE91973.1"/>
    </source>
</evidence>
<dbReference type="InterPro" id="IPR049050">
    <property type="entry name" value="nSTAND3"/>
</dbReference>
<feature type="domain" description="Novel STAND NTPase 3" evidence="1">
    <location>
        <begin position="196"/>
        <end position="262"/>
    </location>
</feature>
<dbReference type="Pfam" id="PF20720">
    <property type="entry name" value="nSTAND3"/>
    <property type="match status" value="1"/>
</dbReference>
<sequence>MKAISLSSYADAYKSLKEDQFNRYLNYFGITVKKQECIDVQDMILEILDCDIRTVQMSEFYMGYTIPQISKEFDLLRFGTNFTLNIEVKNNSQPNRVQKQLSQNKYYLRALGYEVKSFSYIAKTNEFYRLDDSENLIKSTIDDLVNVIKTQKPKVITEIDALFKPSEYLVSPLNSTAKFIGGNYFLNGNQLTVRDEIIKIINQNKLPFVAIEGKPGTGKSLLAYDIAKYYIENGWNVAIFHCGMLSEGHEILSRKNGWNIFAAKDIDTAIASQNFDLIVVDETQRKKIELWRFKNSECLIKRSKRFLE</sequence>
<dbReference type="RefSeq" id="WP_091227226.1">
    <property type="nucleotide sequence ID" value="NZ_FNBG01000003.1"/>
</dbReference>
<gene>
    <name evidence="2" type="ORF">SAMN04488542_103211</name>
</gene>
<dbReference type="InterPro" id="IPR027417">
    <property type="entry name" value="P-loop_NTPase"/>
</dbReference>
<evidence type="ECO:0000313" key="3">
    <source>
        <dbReference type="Proteomes" id="UP000198972"/>
    </source>
</evidence>
<keyword evidence="3" id="KW-1185">Reference proteome</keyword>
<dbReference type="Proteomes" id="UP000198972">
    <property type="component" value="Unassembled WGS sequence"/>
</dbReference>